<evidence type="ECO:0000256" key="3">
    <source>
        <dbReference type="SAM" id="Phobius"/>
    </source>
</evidence>
<reference evidence="4" key="1">
    <citation type="submission" date="2021-01" db="EMBL/GenBank/DDBJ databases">
        <authorList>
            <person name="Corre E."/>
            <person name="Pelletier E."/>
            <person name="Niang G."/>
            <person name="Scheremetjew M."/>
            <person name="Finn R."/>
            <person name="Kale V."/>
            <person name="Holt S."/>
            <person name="Cochrane G."/>
            <person name="Meng A."/>
            <person name="Brown T."/>
            <person name="Cohen L."/>
        </authorList>
    </citation>
    <scope>NUCLEOTIDE SEQUENCE</scope>
    <source>
        <strain evidence="4">CCMP 2712</strain>
    </source>
</reference>
<feature type="region of interest" description="Disordered" evidence="2">
    <location>
        <begin position="125"/>
        <end position="145"/>
    </location>
</feature>
<evidence type="ECO:0000256" key="2">
    <source>
        <dbReference type="SAM" id="MobiDB-lite"/>
    </source>
</evidence>
<comment type="subcellular location">
    <subcellularLocation>
        <location evidence="1">Plastid</location>
        <location evidence="1">Chloroplast</location>
    </subcellularLocation>
</comment>
<dbReference type="AlphaFoldDB" id="A0A7S4KET4"/>
<accession>A0A7S4KET4</accession>
<name>A0A7S4KET4_GUITH</name>
<dbReference type="EMBL" id="HBKN01014722">
    <property type="protein sequence ID" value="CAE2291824.1"/>
    <property type="molecule type" value="Transcribed_RNA"/>
</dbReference>
<feature type="compositionally biased region" description="Basic and acidic residues" evidence="2">
    <location>
        <begin position="58"/>
        <end position="74"/>
    </location>
</feature>
<evidence type="ECO:0000313" key="4">
    <source>
        <dbReference type="EMBL" id="CAE2291824.1"/>
    </source>
</evidence>
<gene>
    <name evidence="4" type="ORF">GTHE00462_LOCUS11451</name>
</gene>
<sequence length="345" mass="38879">MPKKSKEAAPDIEHGVRTRGKATRITRQTKVDEAYDKSQSSSNSDDSAPLDDMPPRPSRLDNKRSSRDAKDTKARAKSHAIQGNRDAEKLQVDFSSTKSSMLLPLALLLVIGFLGYYFHSHLNDDGHSGGSKRMSRHMSSGLDDRKKSRANLQAMLEKVFPGHQAVAKAIMTEVLDRNVRKMQSNVVEKALVLHFAGNPAEYSKMESVVIDFVLGHPYPAVLHLGRNLTDWDDVREAVFKHLLQHPRCVVVLHEADRAPFESLYNLEDAFENSEFEFAGERVDCRHAIFVLQTSFVKNLKDTVCSGEECTSENRNAMVHNVKMASQSFWTRQAFVARIRDIVPFV</sequence>
<protein>
    <submittedName>
        <fullName evidence="4">Uncharacterized protein</fullName>
    </submittedName>
</protein>
<evidence type="ECO:0000256" key="1">
    <source>
        <dbReference type="ARBA" id="ARBA00004229"/>
    </source>
</evidence>
<organism evidence="4">
    <name type="scientific">Guillardia theta</name>
    <name type="common">Cryptophyte</name>
    <name type="synonym">Cryptomonas phi</name>
    <dbReference type="NCBI Taxonomy" id="55529"/>
    <lineage>
        <taxon>Eukaryota</taxon>
        <taxon>Cryptophyceae</taxon>
        <taxon>Pyrenomonadales</taxon>
        <taxon>Geminigeraceae</taxon>
        <taxon>Guillardia</taxon>
    </lineage>
</organism>
<feature type="compositionally biased region" description="Basic and acidic residues" evidence="2">
    <location>
        <begin position="1"/>
        <end position="16"/>
    </location>
</feature>
<dbReference type="GO" id="GO:0009507">
    <property type="term" value="C:chloroplast"/>
    <property type="evidence" value="ECO:0007669"/>
    <property type="project" value="UniProtKB-SubCell"/>
</dbReference>
<proteinExistence type="predicted"/>
<dbReference type="InterPro" id="IPR027417">
    <property type="entry name" value="P-loop_NTPase"/>
</dbReference>
<dbReference type="Gene3D" id="3.40.50.300">
    <property type="entry name" value="P-loop containing nucleotide triphosphate hydrolases"/>
    <property type="match status" value="1"/>
</dbReference>
<feature type="transmembrane region" description="Helical" evidence="3">
    <location>
        <begin position="101"/>
        <end position="118"/>
    </location>
</feature>
<keyword evidence="3" id="KW-1133">Transmembrane helix</keyword>
<feature type="compositionally biased region" description="Low complexity" evidence="2">
    <location>
        <begin position="37"/>
        <end position="51"/>
    </location>
</feature>
<keyword evidence="3" id="KW-0812">Transmembrane</keyword>
<feature type="region of interest" description="Disordered" evidence="2">
    <location>
        <begin position="1"/>
        <end position="84"/>
    </location>
</feature>
<keyword evidence="3" id="KW-0472">Membrane</keyword>